<keyword evidence="3" id="KW-1185">Reference proteome</keyword>
<sequence length="125" mass="14022">MHTVRTGAGTAGSCVIIGILSYSLCSRKDCKYSFFQKLQKILLPIHKTYDTGPVLAPWPRRPFVLEIFSYHDQTLAHSHLPSSTGHEAPRTLPDGLDHAFVLSRKTRFTLHVLSRPSKAYIGFTL</sequence>
<evidence type="ECO:0000313" key="3">
    <source>
        <dbReference type="Proteomes" id="UP000800235"/>
    </source>
</evidence>
<comment type="caution">
    <text evidence="2">The sequence shown here is derived from an EMBL/GenBank/DDBJ whole genome shotgun (WGS) entry which is preliminary data.</text>
</comment>
<gene>
    <name evidence="2" type="ORF">EJ08DRAFT_388621</name>
</gene>
<feature type="transmembrane region" description="Helical" evidence="1">
    <location>
        <begin position="6"/>
        <end position="25"/>
    </location>
</feature>
<keyword evidence="1" id="KW-0812">Transmembrane</keyword>
<dbReference type="AlphaFoldDB" id="A0A9P4U3I8"/>
<keyword evidence="1" id="KW-0472">Membrane</keyword>
<dbReference type="EMBL" id="MU007014">
    <property type="protein sequence ID" value="KAF2435068.1"/>
    <property type="molecule type" value="Genomic_DNA"/>
</dbReference>
<proteinExistence type="predicted"/>
<organism evidence="2 3">
    <name type="scientific">Tothia fuscella</name>
    <dbReference type="NCBI Taxonomy" id="1048955"/>
    <lineage>
        <taxon>Eukaryota</taxon>
        <taxon>Fungi</taxon>
        <taxon>Dikarya</taxon>
        <taxon>Ascomycota</taxon>
        <taxon>Pezizomycotina</taxon>
        <taxon>Dothideomycetes</taxon>
        <taxon>Pleosporomycetidae</taxon>
        <taxon>Venturiales</taxon>
        <taxon>Cylindrosympodiaceae</taxon>
        <taxon>Tothia</taxon>
    </lineage>
</organism>
<protein>
    <submittedName>
        <fullName evidence="2">Uncharacterized protein</fullName>
    </submittedName>
</protein>
<keyword evidence="1" id="KW-1133">Transmembrane helix</keyword>
<evidence type="ECO:0000313" key="2">
    <source>
        <dbReference type="EMBL" id="KAF2435068.1"/>
    </source>
</evidence>
<dbReference type="Proteomes" id="UP000800235">
    <property type="component" value="Unassembled WGS sequence"/>
</dbReference>
<evidence type="ECO:0000256" key="1">
    <source>
        <dbReference type="SAM" id="Phobius"/>
    </source>
</evidence>
<accession>A0A9P4U3I8</accession>
<reference evidence="2" key="1">
    <citation type="journal article" date="2020" name="Stud. Mycol.">
        <title>101 Dothideomycetes genomes: a test case for predicting lifestyles and emergence of pathogens.</title>
        <authorList>
            <person name="Haridas S."/>
            <person name="Albert R."/>
            <person name="Binder M."/>
            <person name="Bloem J."/>
            <person name="Labutti K."/>
            <person name="Salamov A."/>
            <person name="Andreopoulos B."/>
            <person name="Baker S."/>
            <person name="Barry K."/>
            <person name="Bills G."/>
            <person name="Bluhm B."/>
            <person name="Cannon C."/>
            <person name="Castanera R."/>
            <person name="Culley D."/>
            <person name="Daum C."/>
            <person name="Ezra D."/>
            <person name="Gonzalez J."/>
            <person name="Henrissat B."/>
            <person name="Kuo A."/>
            <person name="Liang C."/>
            <person name="Lipzen A."/>
            <person name="Lutzoni F."/>
            <person name="Magnuson J."/>
            <person name="Mondo S."/>
            <person name="Nolan M."/>
            <person name="Ohm R."/>
            <person name="Pangilinan J."/>
            <person name="Park H.-J."/>
            <person name="Ramirez L."/>
            <person name="Alfaro M."/>
            <person name="Sun H."/>
            <person name="Tritt A."/>
            <person name="Yoshinaga Y."/>
            <person name="Zwiers L.-H."/>
            <person name="Turgeon B."/>
            <person name="Goodwin S."/>
            <person name="Spatafora J."/>
            <person name="Crous P."/>
            <person name="Grigoriev I."/>
        </authorList>
    </citation>
    <scope>NUCLEOTIDE SEQUENCE</scope>
    <source>
        <strain evidence="2">CBS 130266</strain>
    </source>
</reference>
<name>A0A9P4U3I8_9PEZI</name>